<gene>
    <name evidence="7" type="ORF">ISN44_As08g035650</name>
</gene>
<sequence>MAYKAQVIKKLNEEVSLTASKFWPAYCDAQLQPTDLKELLPRLIPMLLSDMAYEDDDETLSNEEEDKSQADIDKAQNDNEWNLRACSAKFIGILANVFGDEILLTLMPLIKAKLSRYDDETWKEREVAVYALGAIAEGCKKNNVENSELFRKVLKGLLLKVLDTNTWVQEAACLALTTLEEDAGENLVPYLKKILKHLMRAFGKYQRRNLKVLFDAIRALADSVGIDLNKPAYLNILIPPLVWTSEQISDSDKDVIPLLKCFTSISKALEVGFAPFSMYVFERCMHILQLQQLAKVDHDSAEVQYDPKIVVCSLEFVSGVAEALGGGIESLLSKSNLRDMLLKCCMDETPDVRESAFALICDLTKAFPVYLEPRLLEFLEIACQQLSENFSGENLSAANNACKAIGELAFKFPQEVSPIVTSVVSSLGLIIQQGETLELESATTLVEYNAIELAMNSAITIGILAFIHPDLGAPHIENFMKPWCMRLATLDDNSTKETAFRGLCAMVKVNPSRYVSSVAFICLAIASWQETRSNVIQNEFSQVLNYYKNMLGRNLWEECLSVLDPVFKERLAERYQV</sequence>
<evidence type="ECO:0000256" key="2">
    <source>
        <dbReference type="ARBA" id="ARBA00022448"/>
    </source>
</evidence>
<evidence type="ECO:0000259" key="6">
    <source>
        <dbReference type="Pfam" id="PF25574"/>
    </source>
</evidence>
<evidence type="ECO:0000313" key="7">
    <source>
        <dbReference type="EMBL" id="KAG7584073.1"/>
    </source>
</evidence>
<reference evidence="7 8" key="1">
    <citation type="submission" date="2020-12" db="EMBL/GenBank/DDBJ databases">
        <title>Concerted genomic and epigenomic changes stabilize Arabidopsis allopolyploids.</title>
        <authorList>
            <person name="Chen Z."/>
        </authorList>
    </citation>
    <scope>NUCLEOTIDE SEQUENCE [LARGE SCALE GENOMIC DNA]</scope>
    <source>
        <strain evidence="7">As9502</strain>
        <tissue evidence="7">Leaf</tissue>
    </source>
</reference>
<evidence type="ECO:0000256" key="5">
    <source>
        <dbReference type="ARBA" id="ARBA00022927"/>
    </source>
</evidence>
<evidence type="ECO:0000256" key="4">
    <source>
        <dbReference type="ARBA" id="ARBA00022737"/>
    </source>
</evidence>
<keyword evidence="4" id="KW-0677">Repeat</keyword>
<evidence type="ECO:0000256" key="1">
    <source>
        <dbReference type="ARBA" id="ARBA00004496"/>
    </source>
</evidence>
<keyword evidence="5" id="KW-0653">Protein transport</keyword>
<dbReference type="PANTHER" id="PTHR10527">
    <property type="entry name" value="IMPORTIN BETA"/>
    <property type="match status" value="1"/>
</dbReference>
<feature type="domain" description="Importin subunit beta-1/Transportin-1-like TPR repeats" evidence="6">
    <location>
        <begin position="157"/>
        <end position="368"/>
    </location>
</feature>
<protein>
    <submittedName>
        <fullName evidence="7">HEAT repeat</fullName>
    </submittedName>
</protein>
<name>A0A8T2BDI4_ARASU</name>
<dbReference type="InterPro" id="IPR040122">
    <property type="entry name" value="Importin_beta"/>
</dbReference>
<keyword evidence="3" id="KW-0963">Cytoplasm</keyword>
<dbReference type="OrthoDB" id="1090914at2759"/>
<dbReference type="Pfam" id="PF25574">
    <property type="entry name" value="TPR_IMB1"/>
    <property type="match status" value="1"/>
</dbReference>
<evidence type="ECO:0000313" key="8">
    <source>
        <dbReference type="Proteomes" id="UP000694251"/>
    </source>
</evidence>
<evidence type="ECO:0000256" key="3">
    <source>
        <dbReference type="ARBA" id="ARBA00022490"/>
    </source>
</evidence>
<dbReference type="InterPro" id="IPR058584">
    <property type="entry name" value="IMB1_TNPO1-like_TPR"/>
</dbReference>
<dbReference type="GO" id="GO:0006606">
    <property type="term" value="P:protein import into nucleus"/>
    <property type="evidence" value="ECO:0007669"/>
    <property type="project" value="InterPro"/>
</dbReference>
<comment type="caution">
    <text evidence="7">The sequence shown here is derived from an EMBL/GenBank/DDBJ whole genome shotgun (WGS) entry which is preliminary data.</text>
</comment>
<accession>A0A8T2BDI4</accession>
<dbReference type="AlphaFoldDB" id="A0A8T2BDI4"/>
<keyword evidence="8" id="KW-1185">Reference proteome</keyword>
<dbReference type="EMBL" id="JAEFBJ010000008">
    <property type="protein sequence ID" value="KAG7584073.1"/>
    <property type="molecule type" value="Genomic_DNA"/>
</dbReference>
<dbReference type="Proteomes" id="UP000694251">
    <property type="component" value="Chromosome 8"/>
</dbReference>
<keyword evidence="2" id="KW-0813">Transport</keyword>
<comment type="subcellular location">
    <subcellularLocation>
        <location evidence="1">Cytoplasm</location>
    </subcellularLocation>
</comment>
<dbReference type="GO" id="GO:0005737">
    <property type="term" value="C:cytoplasm"/>
    <property type="evidence" value="ECO:0007669"/>
    <property type="project" value="UniProtKB-SubCell"/>
</dbReference>
<proteinExistence type="predicted"/>
<organism evidence="7 8">
    <name type="scientific">Arabidopsis suecica</name>
    <name type="common">Swedish thale-cress</name>
    <name type="synonym">Cardaminopsis suecica</name>
    <dbReference type="NCBI Taxonomy" id="45249"/>
    <lineage>
        <taxon>Eukaryota</taxon>
        <taxon>Viridiplantae</taxon>
        <taxon>Streptophyta</taxon>
        <taxon>Embryophyta</taxon>
        <taxon>Tracheophyta</taxon>
        <taxon>Spermatophyta</taxon>
        <taxon>Magnoliopsida</taxon>
        <taxon>eudicotyledons</taxon>
        <taxon>Gunneridae</taxon>
        <taxon>Pentapetalae</taxon>
        <taxon>rosids</taxon>
        <taxon>malvids</taxon>
        <taxon>Brassicales</taxon>
        <taxon>Brassicaceae</taxon>
        <taxon>Camelineae</taxon>
        <taxon>Arabidopsis</taxon>
    </lineage>
</organism>